<keyword evidence="2" id="KW-0238">DNA-binding</keyword>
<dbReference type="RefSeq" id="WP_344096313.1">
    <property type="nucleotide sequence ID" value="NZ_BAAAOG010000008.1"/>
</dbReference>
<dbReference type="InterPro" id="IPR018356">
    <property type="entry name" value="Tscrpt_reg_HTH_DeoR_CS"/>
</dbReference>
<evidence type="ECO:0000313" key="6">
    <source>
        <dbReference type="Proteomes" id="UP001499933"/>
    </source>
</evidence>
<comment type="caution">
    <text evidence="5">The sequence shown here is derived from an EMBL/GenBank/DDBJ whole genome shotgun (WGS) entry which is preliminary data.</text>
</comment>
<dbReference type="InterPro" id="IPR001034">
    <property type="entry name" value="DeoR_HTH"/>
</dbReference>
<gene>
    <name evidence="5" type="ORF">GCM10009776_31090</name>
</gene>
<dbReference type="InterPro" id="IPR013196">
    <property type="entry name" value="HTH_11"/>
</dbReference>
<organism evidence="5 6">
    <name type="scientific">Microbacterium deminutum</name>
    <dbReference type="NCBI Taxonomy" id="344164"/>
    <lineage>
        <taxon>Bacteria</taxon>
        <taxon>Bacillati</taxon>
        <taxon>Actinomycetota</taxon>
        <taxon>Actinomycetes</taxon>
        <taxon>Micrococcales</taxon>
        <taxon>Microbacteriaceae</taxon>
        <taxon>Microbacterium</taxon>
    </lineage>
</organism>
<evidence type="ECO:0000256" key="1">
    <source>
        <dbReference type="ARBA" id="ARBA00023015"/>
    </source>
</evidence>
<keyword evidence="6" id="KW-1185">Reference proteome</keyword>
<dbReference type="Proteomes" id="UP001499933">
    <property type="component" value="Unassembled WGS sequence"/>
</dbReference>
<reference evidence="6" key="1">
    <citation type="journal article" date="2019" name="Int. J. Syst. Evol. Microbiol.">
        <title>The Global Catalogue of Microorganisms (GCM) 10K type strain sequencing project: providing services to taxonomists for standard genome sequencing and annotation.</title>
        <authorList>
            <consortium name="The Broad Institute Genomics Platform"/>
            <consortium name="The Broad Institute Genome Sequencing Center for Infectious Disease"/>
            <person name="Wu L."/>
            <person name="Ma J."/>
        </authorList>
    </citation>
    <scope>NUCLEOTIDE SEQUENCE [LARGE SCALE GENOMIC DNA]</scope>
    <source>
        <strain evidence="6">JCM 14901</strain>
    </source>
</reference>
<accession>A0ABP5CM22</accession>
<evidence type="ECO:0000259" key="4">
    <source>
        <dbReference type="PROSITE" id="PS51000"/>
    </source>
</evidence>
<dbReference type="PROSITE" id="PS00894">
    <property type="entry name" value="HTH_DEOR_1"/>
    <property type="match status" value="1"/>
</dbReference>
<feature type="domain" description="HTH deoR-type" evidence="4">
    <location>
        <begin position="4"/>
        <end position="59"/>
    </location>
</feature>
<dbReference type="EMBL" id="BAAAOG010000008">
    <property type="protein sequence ID" value="GAA1965968.1"/>
    <property type="molecule type" value="Genomic_DNA"/>
</dbReference>
<keyword evidence="3" id="KW-0804">Transcription</keyword>
<dbReference type="PROSITE" id="PS52050">
    <property type="entry name" value="WYL"/>
    <property type="match status" value="1"/>
</dbReference>
<name>A0ABP5CM22_9MICO</name>
<keyword evidence="1" id="KW-0805">Transcription regulation</keyword>
<evidence type="ECO:0000256" key="3">
    <source>
        <dbReference type="ARBA" id="ARBA00023163"/>
    </source>
</evidence>
<dbReference type="InterPro" id="IPR036390">
    <property type="entry name" value="WH_DNA-bd_sf"/>
</dbReference>
<evidence type="ECO:0000256" key="2">
    <source>
        <dbReference type="ARBA" id="ARBA00023125"/>
    </source>
</evidence>
<sequence>MLETSARLLRLLALLQVRRDWTGGELASRLDVTTRTIRNDVDRLRRLGYPVEAAPGVTGGYRLGESVTMPPMLLDDDEAVAVAIALRSAASASAQGLGEASVRALLKIQRILPSRLRERLESFRVAAIALPGRDSDVDPDMLVTIAAAVRNTERIRFDYEAHGGSITHRDVEPYRLVAGESRWYLFAWDVERDAWRTFRVDRMSLRVPVGPRFAAKPLPPDEVIAGHVSAGIRRATWRFRARVIVHAPADHVRTRIPVPLTITRHGPERCEIVVGSDDPRMLALHLGMLDAEFEVIDAPELVAALHDLAARFKRAAGANSP</sequence>
<dbReference type="InterPro" id="IPR051534">
    <property type="entry name" value="CBASS_pafABC_assoc_protein"/>
</dbReference>
<dbReference type="SUPFAM" id="SSF46785">
    <property type="entry name" value="Winged helix' DNA-binding domain"/>
    <property type="match status" value="1"/>
</dbReference>
<dbReference type="Pfam" id="PF13280">
    <property type="entry name" value="WYL"/>
    <property type="match status" value="1"/>
</dbReference>
<dbReference type="PANTHER" id="PTHR34580:SF3">
    <property type="entry name" value="PROTEIN PAFB"/>
    <property type="match status" value="1"/>
</dbReference>
<dbReference type="Pfam" id="PF08279">
    <property type="entry name" value="HTH_11"/>
    <property type="match status" value="1"/>
</dbReference>
<dbReference type="PROSITE" id="PS51000">
    <property type="entry name" value="HTH_DEOR_2"/>
    <property type="match status" value="1"/>
</dbReference>
<evidence type="ECO:0000313" key="5">
    <source>
        <dbReference type="EMBL" id="GAA1965968.1"/>
    </source>
</evidence>
<proteinExistence type="predicted"/>
<dbReference type="Gene3D" id="1.10.10.10">
    <property type="entry name" value="Winged helix-like DNA-binding domain superfamily/Winged helix DNA-binding domain"/>
    <property type="match status" value="1"/>
</dbReference>
<dbReference type="PANTHER" id="PTHR34580">
    <property type="match status" value="1"/>
</dbReference>
<dbReference type="InterPro" id="IPR036388">
    <property type="entry name" value="WH-like_DNA-bd_sf"/>
</dbReference>
<dbReference type="InterPro" id="IPR026881">
    <property type="entry name" value="WYL_dom"/>
</dbReference>
<protein>
    <submittedName>
        <fullName evidence="5">YafY family protein</fullName>
    </submittedName>
</protein>